<dbReference type="RefSeq" id="WP_123364568.1">
    <property type="nucleotide sequence ID" value="NZ_MOBO01000002.1"/>
</dbReference>
<keyword evidence="1" id="KW-1133">Transmembrane helix</keyword>
<dbReference type="EMBL" id="MOBO01000002">
    <property type="protein sequence ID" value="RON41623.1"/>
    <property type="molecule type" value="Genomic_DNA"/>
</dbReference>
<keyword evidence="1" id="KW-0812">Transmembrane</keyword>
<keyword evidence="1" id="KW-0472">Membrane</keyword>
<reference evidence="2 3" key="1">
    <citation type="submission" date="2016-10" db="EMBL/GenBank/DDBJ databases">
        <title>Comparative genome analysis of multiple Pseudomonas spp. focuses on biocontrol and plant growth promoting traits.</title>
        <authorList>
            <person name="Tao X.-Y."/>
            <person name="Taylor C.G."/>
        </authorList>
    </citation>
    <scope>NUCLEOTIDE SEQUENCE [LARGE SCALE GENOMIC DNA]</scope>
    <source>
        <strain evidence="2 3">38D4</strain>
    </source>
</reference>
<organism evidence="2 3">
    <name type="scientific">Pseudomonas brassicacearum</name>
    <dbReference type="NCBI Taxonomy" id="930166"/>
    <lineage>
        <taxon>Bacteria</taxon>
        <taxon>Pseudomonadati</taxon>
        <taxon>Pseudomonadota</taxon>
        <taxon>Gammaproteobacteria</taxon>
        <taxon>Pseudomonadales</taxon>
        <taxon>Pseudomonadaceae</taxon>
        <taxon>Pseudomonas</taxon>
    </lineage>
</organism>
<name>A0A423JVA3_9PSED</name>
<evidence type="ECO:0000256" key="1">
    <source>
        <dbReference type="SAM" id="Phobius"/>
    </source>
</evidence>
<gene>
    <name evidence="2" type="ORF">BK664_03475</name>
</gene>
<dbReference type="AlphaFoldDB" id="A0A423JVA3"/>
<evidence type="ECO:0000313" key="2">
    <source>
        <dbReference type="EMBL" id="RON41623.1"/>
    </source>
</evidence>
<comment type="caution">
    <text evidence="2">The sequence shown here is derived from an EMBL/GenBank/DDBJ whole genome shotgun (WGS) entry which is preliminary data.</text>
</comment>
<sequence>MLDILRSTPLWVYAVFLIVTYFGVMSCFRNHESKRSLQITPMIFVVISLLSLEFSQGIAIPLSVYSLGLLAGWFTGLRFYSYNDVECEGNRLVLSGTIKVLLVYWGFFAWRYFNGYQAAVHPELANEVSVVAWSALGAGLINGLIIGRSLRLLRFFKAQ</sequence>
<evidence type="ECO:0008006" key="4">
    <source>
        <dbReference type="Google" id="ProtNLM"/>
    </source>
</evidence>
<feature type="transmembrane region" description="Helical" evidence="1">
    <location>
        <begin position="35"/>
        <end position="52"/>
    </location>
</feature>
<protein>
    <recommendedName>
        <fullName evidence="4">DUF1453 domain-containing protein</fullName>
    </recommendedName>
</protein>
<feature type="transmembrane region" description="Helical" evidence="1">
    <location>
        <begin position="130"/>
        <end position="150"/>
    </location>
</feature>
<dbReference type="Proteomes" id="UP000286351">
    <property type="component" value="Unassembled WGS sequence"/>
</dbReference>
<feature type="transmembrane region" description="Helical" evidence="1">
    <location>
        <begin position="92"/>
        <end position="110"/>
    </location>
</feature>
<proteinExistence type="predicted"/>
<feature type="transmembrane region" description="Helical" evidence="1">
    <location>
        <begin position="58"/>
        <end position="80"/>
    </location>
</feature>
<dbReference type="PROSITE" id="PS51257">
    <property type="entry name" value="PROKAR_LIPOPROTEIN"/>
    <property type="match status" value="1"/>
</dbReference>
<accession>A0A423JVA3</accession>
<feature type="transmembrane region" description="Helical" evidence="1">
    <location>
        <begin position="12"/>
        <end position="28"/>
    </location>
</feature>
<evidence type="ECO:0000313" key="3">
    <source>
        <dbReference type="Proteomes" id="UP000286351"/>
    </source>
</evidence>